<dbReference type="InterPro" id="IPR015943">
    <property type="entry name" value="WD40/YVTN_repeat-like_dom_sf"/>
</dbReference>
<protein>
    <recommendedName>
        <fullName evidence="2">F-box domain-containing protein</fullName>
    </recommendedName>
</protein>
<dbReference type="CDD" id="cd09917">
    <property type="entry name" value="F-box_SF"/>
    <property type="match status" value="1"/>
</dbReference>
<proteinExistence type="predicted"/>
<dbReference type="Proteomes" id="UP000807342">
    <property type="component" value="Unassembled WGS sequence"/>
</dbReference>
<feature type="signal peptide" evidence="1">
    <location>
        <begin position="1"/>
        <end position="34"/>
    </location>
</feature>
<name>A0A9P5XRZ2_9AGAR</name>
<evidence type="ECO:0000256" key="1">
    <source>
        <dbReference type="SAM" id="SignalP"/>
    </source>
</evidence>
<dbReference type="Gene3D" id="2.130.10.10">
    <property type="entry name" value="YVTN repeat-like/Quinoprotein amine dehydrogenase"/>
    <property type="match status" value="1"/>
</dbReference>
<dbReference type="AlphaFoldDB" id="A0A9P5XRZ2"/>
<keyword evidence="4" id="KW-1185">Reference proteome</keyword>
<accession>A0A9P5XRZ2</accession>
<evidence type="ECO:0000259" key="2">
    <source>
        <dbReference type="PROSITE" id="PS50181"/>
    </source>
</evidence>
<feature type="chain" id="PRO_5040246070" description="F-box domain-containing protein" evidence="1">
    <location>
        <begin position="35"/>
        <end position="504"/>
    </location>
</feature>
<keyword evidence="1" id="KW-0732">Signal</keyword>
<comment type="caution">
    <text evidence="3">The sequence shown here is derived from an EMBL/GenBank/DDBJ whole genome shotgun (WGS) entry which is preliminary data.</text>
</comment>
<dbReference type="InterPro" id="IPR036322">
    <property type="entry name" value="WD40_repeat_dom_sf"/>
</dbReference>
<dbReference type="InterPro" id="IPR036047">
    <property type="entry name" value="F-box-like_dom_sf"/>
</dbReference>
<dbReference type="OrthoDB" id="1259151at2759"/>
<reference evidence="3" key="1">
    <citation type="submission" date="2020-11" db="EMBL/GenBank/DDBJ databases">
        <authorList>
            <consortium name="DOE Joint Genome Institute"/>
            <person name="Ahrendt S."/>
            <person name="Riley R."/>
            <person name="Andreopoulos W."/>
            <person name="Labutti K."/>
            <person name="Pangilinan J."/>
            <person name="Ruiz-Duenas F.J."/>
            <person name="Barrasa J.M."/>
            <person name="Sanchez-Garcia M."/>
            <person name="Camarero S."/>
            <person name="Miyauchi S."/>
            <person name="Serrano A."/>
            <person name="Linde D."/>
            <person name="Babiker R."/>
            <person name="Drula E."/>
            <person name="Ayuso-Fernandez I."/>
            <person name="Pacheco R."/>
            <person name="Padilla G."/>
            <person name="Ferreira P."/>
            <person name="Barriuso J."/>
            <person name="Kellner H."/>
            <person name="Castanera R."/>
            <person name="Alfaro M."/>
            <person name="Ramirez L."/>
            <person name="Pisabarro A.G."/>
            <person name="Kuo A."/>
            <person name="Tritt A."/>
            <person name="Lipzen A."/>
            <person name="He G."/>
            <person name="Yan M."/>
            <person name="Ng V."/>
            <person name="Cullen D."/>
            <person name="Martin F."/>
            <person name="Rosso M.-N."/>
            <person name="Henrissat B."/>
            <person name="Hibbett D."/>
            <person name="Martinez A.T."/>
            <person name="Grigoriev I.V."/>
        </authorList>
    </citation>
    <scope>NUCLEOTIDE SEQUENCE</scope>
    <source>
        <strain evidence="3">MF-IS2</strain>
    </source>
</reference>
<evidence type="ECO:0000313" key="4">
    <source>
        <dbReference type="Proteomes" id="UP000807342"/>
    </source>
</evidence>
<evidence type="ECO:0000313" key="3">
    <source>
        <dbReference type="EMBL" id="KAF9454691.1"/>
    </source>
</evidence>
<dbReference type="Pfam" id="PF12937">
    <property type="entry name" value="F-box-like"/>
    <property type="match status" value="1"/>
</dbReference>
<dbReference type="EMBL" id="MU151052">
    <property type="protein sequence ID" value="KAF9454691.1"/>
    <property type="molecule type" value="Genomic_DNA"/>
</dbReference>
<gene>
    <name evidence="3" type="ORF">P691DRAFT_716412</name>
</gene>
<organism evidence="3 4">
    <name type="scientific">Macrolepiota fuliginosa MF-IS2</name>
    <dbReference type="NCBI Taxonomy" id="1400762"/>
    <lineage>
        <taxon>Eukaryota</taxon>
        <taxon>Fungi</taxon>
        <taxon>Dikarya</taxon>
        <taxon>Basidiomycota</taxon>
        <taxon>Agaricomycotina</taxon>
        <taxon>Agaricomycetes</taxon>
        <taxon>Agaricomycetidae</taxon>
        <taxon>Agaricales</taxon>
        <taxon>Agaricineae</taxon>
        <taxon>Agaricaceae</taxon>
        <taxon>Macrolepiota</taxon>
    </lineage>
</organism>
<dbReference type="PROSITE" id="PS50181">
    <property type="entry name" value="FBOX"/>
    <property type="match status" value="1"/>
</dbReference>
<dbReference type="InterPro" id="IPR001810">
    <property type="entry name" value="F-box_dom"/>
</dbReference>
<sequence length="504" mass="54796">MQKILTQLPHDILILVLELLASVDLAALGQTCRALYLFINEHGWTTYLRTHPRPSCSLVHARAHWSARRRAKYDALTDVAWQTCSFVARPLANRWISKHSPLLAISKNRLVVVAGNELYSYSFGASTNENSTPSVSFEASFSLLEGHARFGDITAISLAFSDERNDVFFIAFQDGLVERITITTLTPTEPPTITRHFASTLPNSDFSESLSSSSQILLSLSSNGSVSLADYRDVLSTTSHPLTWYSTIDLKTRSWASHLSLSSSTPYAAFGTSNSPTPLQIYSLPDAQFTSETPSVLLSTGSNSTTVSSSSAVYGLSQAPPSSPWGSSPQIIVAGWYDSKVRCYDLRTPSSSAYSPTSDSGLAGIAIPTLCPVLSLHNPWSYEPIYSVSCGGGSGSHIAAGSARHSVLSFWDIRSPQAGWSVHAPGNDPSPVYSVVLESSRCFGATESRPFVYDFGPGVIIDTYPPITRTRGDKLKPYKTSGRKGIDYYVTKYHHSRGITANDH</sequence>
<feature type="domain" description="F-box" evidence="2">
    <location>
        <begin position="2"/>
        <end position="50"/>
    </location>
</feature>
<dbReference type="SUPFAM" id="SSF81383">
    <property type="entry name" value="F-box domain"/>
    <property type="match status" value="1"/>
</dbReference>
<dbReference type="SUPFAM" id="SSF50978">
    <property type="entry name" value="WD40 repeat-like"/>
    <property type="match status" value="1"/>
</dbReference>